<accession>A0ABY3VPZ0</accession>
<name>A0ABY3VPZ0_9MYCO</name>
<evidence type="ECO:0000313" key="2">
    <source>
        <dbReference type="EMBL" id="UMB71507.1"/>
    </source>
</evidence>
<evidence type="ECO:0000313" key="3">
    <source>
        <dbReference type="Proteomes" id="UP001055336"/>
    </source>
</evidence>
<keyword evidence="3" id="KW-1185">Reference proteome</keyword>
<evidence type="ECO:0000256" key="1">
    <source>
        <dbReference type="SAM" id="MobiDB-lite"/>
    </source>
</evidence>
<feature type="compositionally biased region" description="Basic and acidic residues" evidence="1">
    <location>
        <begin position="1"/>
        <end position="15"/>
    </location>
</feature>
<feature type="compositionally biased region" description="Pro residues" evidence="1">
    <location>
        <begin position="32"/>
        <end position="46"/>
    </location>
</feature>
<dbReference type="Proteomes" id="UP001055336">
    <property type="component" value="Chromosome"/>
</dbReference>
<organism evidence="2 3">
    <name type="scientific">Mycobacterium paraterrae</name>
    <dbReference type="NCBI Taxonomy" id="577492"/>
    <lineage>
        <taxon>Bacteria</taxon>
        <taxon>Bacillati</taxon>
        <taxon>Actinomycetota</taxon>
        <taxon>Actinomycetes</taxon>
        <taxon>Mycobacteriales</taxon>
        <taxon>Mycobacteriaceae</taxon>
        <taxon>Mycobacterium</taxon>
    </lineage>
</organism>
<dbReference type="EMBL" id="CP092488">
    <property type="protein sequence ID" value="UMB71507.1"/>
    <property type="molecule type" value="Genomic_DNA"/>
</dbReference>
<protein>
    <submittedName>
        <fullName evidence="2">Uncharacterized protein</fullName>
    </submittedName>
</protein>
<proteinExistence type="predicted"/>
<reference evidence="2" key="1">
    <citation type="submission" date="2022-08" db="EMBL/GenBank/DDBJ databases">
        <title>Whole genome sequencing of non-tuberculosis mycobacteria type-strains.</title>
        <authorList>
            <person name="Igarashi Y."/>
            <person name="Osugi A."/>
            <person name="Mitarai S."/>
        </authorList>
    </citation>
    <scope>NUCLEOTIDE SEQUENCE</scope>
    <source>
        <strain evidence="2">DSM 45127</strain>
    </source>
</reference>
<feature type="region of interest" description="Disordered" evidence="1">
    <location>
        <begin position="1"/>
        <end position="46"/>
    </location>
</feature>
<dbReference type="RefSeq" id="WP_240263258.1">
    <property type="nucleotide sequence ID" value="NZ_CP092488.2"/>
</dbReference>
<gene>
    <name evidence="2" type="ORF">MKK62_09830</name>
</gene>
<sequence>MSRPHQDDAPDHVADDPDASDESVKPEDGEGPFPPLAGEPRPPIGN</sequence>